<keyword evidence="2" id="KW-1185">Reference proteome</keyword>
<organism evidence="1 2">
    <name type="scientific">Fictibacillus arsenicus</name>
    <dbReference type="NCBI Taxonomy" id="255247"/>
    <lineage>
        <taxon>Bacteria</taxon>
        <taxon>Bacillati</taxon>
        <taxon>Bacillota</taxon>
        <taxon>Bacilli</taxon>
        <taxon>Bacillales</taxon>
        <taxon>Fictibacillaceae</taxon>
        <taxon>Fictibacillus</taxon>
    </lineage>
</organism>
<gene>
    <name evidence="1" type="ORF">ABE41_019710</name>
</gene>
<reference evidence="1 2" key="1">
    <citation type="submission" date="2016-08" db="EMBL/GenBank/DDBJ databases">
        <title>Complete genome sequence of Fictibacillus arsenicus G25-54, a strain with toxicity to nematodes and a potential arsenic-resistance activity.</title>
        <authorList>
            <person name="Zheng Z."/>
        </authorList>
    </citation>
    <scope>NUCLEOTIDE SEQUENCE [LARGE SCALE GENOMIC DNA]</scope>
    <source>
        <strain evidence="1 2">G25-54</strain>
    </source>
</reference>
<proteinExistence type="predicted"/>
<dbReference type="EMBL" id="CP016761">
    <property type="protein sequence ID" value="ANX14246.1"/>
    <property type="molecule type" value="Genomic_DNA"/>
</dbReference>
<accession>A0A1B1ZA25</accession>
<dbReference type="OrthoDB" id="2923257at2"/>
<dbReference type="RefSeq" id="WP_066294130.1">
    <property type="nucleotide sequence ID" value="NZ_CP016761.1"/>
</dbReference>
<evidence type="ECO:0000313" key="1">
    <source>
        <dbReference type="EMBL" id="ANX14246.1"/>
    </source>
</evidence>
<dbReference type="KEGG" id="far:ABE41_019710"/>
<evidence type="ECO:0000313" key="2">
    <source>
        <dbReference type="Proteomes" id="UP000077412"/>
    </source>
</evidence>
<protein>
    <submittedName>
        <fullName evidence="1">Uncharacterized protein</fullName>
    </submittedName>
</protein>
<dbReference type="AlphaFoldDB" id="A0A1B1ZA25"/>
<sequence>MERNKELIDSLIKFQELLTKHPDTVDSIPVFTNYIRSFLRIKPMGRTLPTIEIMTLLKKEKPQMFYLLKRHSKDDIMTMLTYLNMDYDQAQIKIERILQGEVIA</sequence>
<name>A0A1B1ZA25_9BACL</name>
<dbReference type="Proteomes" id="UP000077412">
    <property type="component" value="Chromosome"/>
</dbReference>